<sequence length="403" mass="43938">MSDAILAPVDPNDPYITCNDGSGILELVKSVSDSFLASANPLLARNWIQKATFDPKKYEKNDGNDNVGMFRILQFNILAEGLSSVASKSPPLPFNKPSAGGGFDALSDPSSILDYSKRRVRIIEEIIRCSPSLLSLQECDHYHSFFSPVLSKLGYKSTFQPKRSSPCLDFGYYSDGVALFWKESEFELVGEPDNGTDIGDIKVPHCIVKLKALGGCGAPDLIFATTHLKSKSTSSNESVRRSQLSSLCGKVGKIREESGGYKVVLTGDFNTDPVDQPGVRALAFPQVYESLPFLNCAYGVSSSEEEEGEGGGGWGVGGSWSTWKKRGDYEAKHVIDYIFVEESPRDGGNHGLEVGRTWGTPRVEEMKEHRLPCWRYPSDHVSIAAEVYWRTPARGGGGGGGDE</sequence>
<dbReference type="OrthoDB" id="428734at2759"/>
<evidence type="ECO:0000313" key="5">
    <source>
        <dbReference type="Proteomes" id="UP001165065"/>
    </source>
</evidence>
<dbReference type="Pfam" id="PF03372">
    <property type="entry name" value="Exo_endo_phos"/>
    <property type="match status" value="1"/>
</dbReference>
<feature type="domain" description="Endonuclease/exonuclease/phosphatase" evidence="3">
    <location>
        <begin position="102"/>
        <end position="380"/>
    </location>
</feature>
<dbReference type="InterPro" id="IPR036691">
    <property type="entry name" value="Endo/exonu/phosph_ase_sf"/>
</dbReference>
<organism evidence="4 5">
    <name type="scientific">Triparma columacea</name>
    <dbReference type="NCBI Taxonomy" id="722753"/>
    <lineage>
        <taxon>Eukaryota</taxon>
        <taxon>Sar</taxon>
        <taxon>Stramenopiles</taxon>
        <taxon>Ochrophyta</taxon>
        <taxon>Bolidophyceae</taxon>
        <taxon>Parmales</taxon>
        <taxon>Triparmaceae</taxon>
        <taxon>Triparma</taxon>
    </lineage>
</organism>
<evidence type="ECO:0000256" key="2">
    <source>
        <dbReference type="ARBA" id="ARBA00022801"/>
    </source>
</evidence>
<dbReference type="InterPro" id="IPR005135">
    <property type="entry name" value="Endo/exonuclease/phosphatase"/>
</dbReference>
<evidence type="ECO:0000259" key="3">
    <source>
        <dbReference type="Pfam" id="PF03372"/>
    </source>
</evidence>
<comment type="similarity">
    <text evidence="1">Belongs to the CCR4/nocturin family.</text>
</comment>
<reference evidence="5" key="1">
    <citation type="journal article" date="2023" name="Commun. Biol.">
        <title>Genome analysis of Parmales, the sister group of diatoms, reveals the evolutionary specialization of diatoms from phago-mixotrophs to photoautotrophs.</title>
        <authorList>
            <person name="Ban H."/>
            <person name="Sato S."/>
            <person name="Yoshikawa S."/>
            <person name="Yamada K."/>
            <person name="Nakamura Y."/>
            <person name="Ichinomiya M."/>
            <person name="Sato N."/>
            <person name="Blanc-Mathieu R."/>
            <person name="Endo H."/>
            <person name="Kuwata A."/>
            <person name="Ogata H."/>
        </authorList>
    </citation>
    <scope>NUCLEOTIDE SEQUENCE [LARGE SCALE GENOMIC DNA]</scope>
</reference>
<comment type="caution">
    <text evidence="4">The sequence shown here is derived from an EMBL/GenBank/DDBJ whole genome shotgun (WGS) entry which is preliminary data.</text>
</comment>
<evidence type="ECO:0000256" key="1">
    <source>
        <dbReference type="ARBA" id="ARBA00010774"/>
    </source>
</evidence>
<gene>
    <name evidence="4" type="ORF">TrCOL_g5179</name>
</gene>
<keyword evidence="2" id="KW-0378">Hydrolase</keyword>
<dbReference type="InterPro" id="IPR050410">
    <property type="entry name" value="CCR4/nocturin_mRNA_transcr"/>
</dbReference>
<dbReference type="SUPFAM" id="SSF56219">
    <property type="entry name" value="DNase I-like"/>
    <property type="match status" value="1"/>
</dbReference>
<keyword evidence="5" id="KW-1185">Reference proteome</keyword>
<dbReference type="EMBL" id="BRYA01000405">
    <property type="protein sequence ID" value="GMI48527.1"/>
    <property type="molecule type" value="Genomic_DNA"/>
</dbReference>
<name>A0A9W7GR63_9STRA</name>
<dbReference type="AlphaFoldDB" id="A0A9W7GR63"/>
<dbReference type="GO" id="GO:0000175">
    <property type="term" value="F:3'-5'-RNA exonuclease activity"/>
    <property type="evidence" value="ECO:0007669"/>
    <property type="project" value="TreeGrafter"/>
</dbReference>
<dbReference type="Proteomes" id="UP001165065">
    <property type="component" value="Unassembled WGS sequence"/>
</dbReference>
<proteinExistence type="inferred from homology"/>
<dbReference type="Gene3D" id="3.60.10.10">
    <property type="entry name" value="Endonuclease/exonuclease/phosphatase"/>
    <property type="match status" value="1"/>
</dbReference>
<dbReference type="GO" id="GO:0006139">
    <property type="term" value="P:nucleobase-containing compound metabolic process"/>
    <property type="evidence" value="ECO:0007669"/>
    <property type="project" value="UniProtKB-ARBA"/>
</dbReference>
<accession>A0A9W7GR63</accession>
<dbReference type="PANTHER" id="PTHR12121">
    <property type="entry name" value="CARBON CATABOLITE REPRESSOR PROTEIN 4"/>
    <property type="match status" value="1"/>
</dbReference>
<evidence type="ECO:0000313" key="4">
    <source>
        <dbReference type="EMBL" id="GMI48527.1"/>
    </source>
</evidence>
<protein>
    <recommendedName>
        <fullName evidence="3">Endonuclease/exonuclease/phosphatase domain-containing protein</fullName>
    </recommendedName>
</protein>
<dbReference type="PANTHER" id="PTHR12121:SF45">
    <property type="entry name" value="NOCTURNIN"/>
    <property type="match status" value="1"/>
</dbReference>